<keyword evidence="4" id="KW-0560">Oxidoreductase</keyword>
<dbReference type="Proteomes" id="UP001610335">
    <property type="component" value="Unassembled WGS sequence"/>
</dbReference>
<sequence length="782" mass="87246">MPPPKKVAIIGAGPSGLVMAKTLLQNFPPGTFDPIIFEKKHRIGGLWAVDYPDDVPRSSSSSSSSDHPTRGFVNPYMRTNVSRFSVAFSDLSWESVFDGCAIPMFPRAWQVRRYLEKYAEVYVPSRHIRLGCRIVHAARHVDAGDSGGRWEVHWNSESDATIVKQKFDFAVVASGHFGTPHIPMLPGLDSFPNTVHSSQLQNAEDIRRLLEKSPQEGKLVVVGGSMSGVETAASLALHLSSLNFKPDSPDKSGHGYEVWHVGTSPFWVLPTYLPHKYSDDISNSTMPFIPLDLFLYDIDRRPPGDFAFGPKSPQQVSGTNQTFRTWLGADYGKIGGVNITEDIFIDDDGRERKRAPWVAISDSYAEFVRSGAIKIRTGKASSIDCSMSGHGTVNIQPANDLSPLQNVAAIVMATGFNPSESLSFFNKDLLSTLEYSPEDYFLPLILDGWSSSHSEIPDLGFVGFYRGAFWGPAELQAQSLSLQWDSMDTESQYIPEQERDARATERQKFRAFRDFQPTSVRGQFPLGDYVGLMESMARRNDLHRLPLGMLDGGAQPSGPVIPARYQPGPRSSDPGGWKENPAQKEIDNTMDALRNTLLAESDQAYNAGSGTAAAIFRALHGQWRFKKEEVHSDSVKTIGQTTFHPRYPSTLDTEKEYLCEEVIDGETTTTKTSIYRLREDASIIKPGREDPAQIHIWSTNQKTNPNSASEMIQALRVEPVAEVMDSGRFLIRARHTCYESGETRHRYEFYFDRVAIREWCCIGVGCVGDGEEVELGKTWYRR</sequence>
<evidence type="ECO:0000313" key="6">
    <source>
        <dbReference type="EMBL" id="KAL2828479.1"/>
    </source>
</evidence>
<reference evidence="6 7" key="1">
    <citation type="submission" date="2024-07" db="EMBL/GenBank/DDBJ databases">
        <title>Section-level genome sequencing and comparative genomics of Aspergillus sections Usti and Cavernicolus.</title>
        <authorList>
            <consortium name="Lawrence Berkeley National Laboratory"/>
            <person name="Nybo J.L."/>
            <person name="Vesth T.C."/>
            <person name="Theobald S."/>
            <person name="Frisvad J.C."/>
            <person name="Larsen T.O."/>
            <person name="Kjaerboelling I."/>
            <person name="Rothschild-Mancinelli K."/>
            <person name="Lyhne E.K."/>
            <person name="Kogle M.E."/>
            <person name="Barry K."/>
            <person name="Clum A."/>
            <person name="Na H."/>
            <person name="Ledsgaard L."/>
            <person name="Lin J."/>
            <person name="Lipzen A."/>
            <person name="Kuo A."/>
            <person name="Riley R."/>
            <person name="Mondo S."/>
            <person name="LaButti K."/>
            <person name="Haridas S."/>
            <person name="Pangalinan J."/>
            <person name="Salamov A.A."/>
            <person name="Simmons B.A."/>
            <person name="Magnuson J.K."/>
            <person name="Chen J."/>
            <person name="Drula E."/>
            <person name="Henrissat B."/>
            <person name="Wiebenga A."/>
            <person name="Lubbers R.J."/>
            <person name="Gomes A.C."/>
            <person name="Makela M.R."/>
            <person name="Stajich J."/>
            <person name="Grigoriev I.V."/>
            <person name="Mortensen U.H."/>
            <person name="De vries R.P."/>
            <person name="Baker S.E."/>
            <person name="Andersen M.R."/>
        </authorList>
    </citation>
    <scope>NUCLEOTIDE SEQUENCE [LARGE SCALE GENOMIC DNA]</scope>
    <source>
        <strain evidence="6 7">CBS 600.67</strain>
    </source>
</reference>
<dbReference type="Gene3D" id="3.50.50.60">
    <property type="entry name" value="FAD/NAD(P)-binding domain"/>
    <property type="match status" value="1"/>
</dbReference>
<dbReference type="EMBL" id="JBFXLS010000020">
    <property type="protein sequence ID" value="KAL2828479.1"/>
    <property type="molecule type" value="Genomic_DNA"/>
</dbReference>
<evidence type="ECO:0000256" key="4">
    <source>
        <dbReference type="ARBA" id="ARBA00023002"/>
    </source>
</evidence>
<comment type="similarity">
    <text evidence="1">Belongs to the FMO family.</text>
</comment>
<accession>A0ABR4IMM4</accession>
<dbReference type="InterPro" id="IPR020946">
    <property type="entry name" value="Flavin_mOase-like"/>
</dbReference>
<evidence type="ECO:0000256" key="1">
    <source>
        <dbReference type="ARBA" id="ARBA00009183"/>
    </source>
</evidence>
<evidence type="ECO:0000256" key="3">
    <source>
        <dbReference type="ARBA" id="ARBA00022827"/>
    </source>
</evidence>
<gene>
    <name evidence="6" type="ORF">BDW59DRAFT_49826</name>
</gene>
<dbReference type="Pfam" id="PF00743">
    <property type="entry name" value="FMO-like"/>
    <property type="match status" value="1"/>
</dbReference>
<evidence type="ECO:0000256" key="2">
    <source>
        <dbReference type="ARBA" id="ARBA00022630"/>
    </source>
</evidence>
<keyword evidence="3" id="KW-0274">FAD</keyword>
<keyword evidence="2" id="KW-0285">Flavoprotein</keyword>
<dbReference type="InterPro" id="IPR036188">
    <property type="entry name" value="FAD/NAD-bd_sf"/>
</dbReference>
<comment type="caution">
    <text evidence="6">The sequence shown here is derived from an EMBL/GenBank/DDBJ whole genome shotgun (WGS) entry which is preliminary data.</text>
</comment>
<feature type="region of interest" description="Disordered" evidence="5">
    <location>
        <begin position="555"/>
        <end position="582"/>
    </location>
</feature>
<dbReference type="PANTHER" id="PTHR23023">
    <property type="entry name" value="DIMETHYLANILINE MONOOXYGENASE"/>
    <property type="match status" value="1"/>
</dbReference>
<dbReference type="InterPro" id="IPR050346">
    <property type="entry name" value="FMO-like"/>
</dbReference>
<evidence type="ECO:0008006" key="8">
    <source>
        <dbReference type="Google" id="ProtNLM"/>
    </source>
</evidence>
<keyword evidence="7" id="KW-1185">Reference proteome</keyword>
<organism evidence="6 7">
    <name type="scientific">Aspergillus cavernicola</name>
    <dbReference type="NCBI Taxonomy" id="176166"/>
    <lineage>
        <taxon>Eukaryota</taxon>
        <taxon>Fungi</taxon>
        <taxon>Dikarya</taxon>
        <taxon>Ascomycota</taxon>
        <taxon>Pezizomycotina</taxon>
        <taxon>Eurotiomycetes</taxon>
        <taxon>Eurotiomycetidae</taxon>
        <taxon>Eurotiales</taxon>
        <taxon>Aspergillaceae</taxon>
        <taxon>Aspergillus</taxon>
        <taxon>Aspergillus subgen. Nidulantes</taxon>
    </lineage>
</organism>
<name>A0ABR4IMM4_9EURO</name>
<dbReference type="PRINTS" id="PR00368">
    <property type="entry name" value="FADPNR"/>
</dbReference>
<protein>
    <recommendedName>
        <fullName evidence="8">FAD/NAD(P)-binding domain-containing protein</fullName>
    </recommendedName>
</protein>
<evidence type="ECO:0000256" key="5">
    <source>
        <dbReference type="SAM" id="MobiDB-lite"/>
    </source>
</evidence>
<proteinExistence type="inferred from homology"/>
<dbReference type="SUPFAM" id="SSF51905">
    <property type="entry name" value="FAD/NAD(P)-binding domain"/>
    <property type="match status" value="2"/>
</dbReference>
<evidence type="ECO:0000313" key="7">
    <source>
        <dbReference type="Proteomes" id="UP001610335"/>
    </source>
</evidence>